<comment type="caution">
    <text evidence="4">The sequence shown here is derived from an EMBL/GenBank/DDBJ whole genome shotgun (WGS) entry which is preliminary data.</text>
</comment>
<dbReference type="SUPFAM" id="SSF56300">
    <property type="entry name" value="Metallo-dependent phosphatases"/>
    <property type="match status" value="1"/>
</dbReference>
<dbReference type="Pfam" id="PF00149">
    <property type="entry name" value="Metallophos"/>
    <property type="match status" value="1"/>
</dbReference>
<dbReference type="Proteomes" id="UP000678545">
    <property type="component" value="Unassembled WGS sequence"/>
</dbReference>
<dbReference type="CDD" id="cd00838">
    <property type="entry name" value="MPP_superfamily"/>
    <property type="match status" value="1"/>
</dbReference>
<feature type="signal peptide" evidence="2">
    <location>
        <begin position="1"/>
        <end position="32"/>
    </location>
</feature>
<dbReference type="InterPro" id="IPR004843">
    <property type="entry name" value="Calcineurin-like_PHP"/>
</dbReference>
<feature type="domain" description="Calcineurin-like phosphoesterase" evidence="3">
    <location>
        <begin position="70"/>
        <end position="237"/>
    </location>
</feature>
<protein>
    <submittedName>
        <fullName evidence="4">Metallophosphoesterase</fullName>
    </submittedName>
</protein>
<dbReference type="RefSeq" id="WP_212676102.1">
    <property type="nucleotide sequence ID" value="NZ_JAGSPJ010000005.1"/>
</dbReference>
<dbReference type="PANTHER" id="PTHR22953">
    <property type="entry name" value="ACID PHOSPHATASE RELATED"/>
    <property type="match status" value="1"/>
</dbReference>
<reference evidence="4" key="1">
    <citation type="submission" date="2021-04" db="EMBL/GenBank/DDBJ databases">
        <title>novel species isolated from subtropical streams in China.</title>
        <authorList>
            <person name="Lu H."/>
        </authorList>
    </citation>
    <scope>NUCLEOTIDE SEQUENCE</scope>
    <source>
        <strain evidence="4">FT137W</strain>
    </source>
</reference>
<keyword evidence="5" id="KW-1185">Reference proteome</keyword>
<sequence length="318" mass="35538">MPFSTKRHTQNRFFLALLILSSINLTSLDSFAQVNKSSSRKKQALEKPSITLLAAGDIADCRQLPAIQTKAEQTAQLISKFIDQDPNTYVVTLGDNTYPIGRPAEFSECYDKTWGKFKSKTLPSPGNHDYGVPFAAGYYNYFDELAGPDRRGYYRRQIGNWLILSLNSNIKGEAMQAQLNWLTAELKSNAQPCLLAFWHHPVVSSGGHGNVAIMRAAWDILVEAKADIVLASHDHHYERFVPLDKHLEQDTQAGIHSFVVGTGGAKLSPLFFSKPTTAMRQNDQHGILKLELKEKSFRWQFIATGSEAVLDRGEANCH</sequence>
<organism evidence="4 5">
    <name type="scientific">Undibacterium fentianense</name>
    <dbReference type="NCBI Taxonomy" id="2828728"/>
    <lineage>
        <taxon>Bacteria</taxon>
        <taxon>Pseudomonadati</taxon>
        <taxon>Pseudomonadota</taxon>
        <taxon>Betaproteobacteria</taxon>
        <taxon>Burkholderiales</taxon>
        <taxon>Oxalobacteraceae</taxon>
        <taxon>Undibacterium</taxon>
    </lineage>
</organism>
<evidence type="ECO:0000313" key="5">
    <source>
        <dbReference type="Proteomes" id="UP000678545"/>
    </source>
</evidence>
<dbReference type="EMBL" id="JAGSPJ010000005">
    <property type="protein sequence ID" value="MBR7800987.1"/>
    <property type="molecule type" value="Genomic_DNA"/>
</dbReference>
<evidence type="ECO:0000259" key="3">
    <source>
        <dbReference type="Pfam" id="PF00149"/>
    </source>
</evidence>
<dbReference type="Gene3D" id="3.60.21.10">
    <property type="match status" value="1"/>
</dbReference>
<dbReference type="GO" id="GO:0003993">
    <property type="term" value="F:acid phosphatase activity"/>
    <property type="evidence" value="ECO:0007669"/>
    <property type="project" value="InterPro"/>
</dbReference>
<evidence type="ECO:0000313" key="4">
    <source>
        <dbReference type="EMBL" id="MBR7800987.1"/>
    </source>
</evidence>
<evidence type="ECO:0000256" key="2">
    <source>
        <dbReference type="SAM" id="SignalP"/>
    </source>
</evidence>
<keyword evidence="1 2" id="KW-0732">Signal</keyword>
<dbReference type="PANTHER" id="PTHR22953:SF153">
    <property type="entry name" value="PURPLE ACID PHOSPHATASE"/>
    <property type="match status" value="1"/>
</dbReference>
<proteinExistence type="predicted"/>
<accession>A0A941IG39</accession>
<dbReference type="AlphaFoldDB" id="A0A941IG39"/>
<name>A0A941IG39_9BURK</name>
<dbReference type="InterPro" id="IPR029052">
    <property type="entry name" value="Metallo-depent_PP-like"/>
</dbReference>
<gene>
    <name evidence="4" type="ORF">KDM90_13340</name>
</gene>
<dbReference type="InterPro" id="IPR039331">
    <property type="entry name" value="PAPs-like"/>
</dbReference>
<evidence type="ECO:0000256" key="1">
    <source>
        <dbReference type="ARBA" id="ARBA00022729"/>
    </source>
</evidence>
<feature type="chain" id="PRO_5037129601" evidence="2">
    <location>
        <begin position="33"/>
        <end position="318"/>
    </location>
</feature>